<dbReference type="RefSeq" id="WP_022003293.1">
    <property type="nucleotide sequence ID" value="NZ_CATVPX010000050.1"/>
</dbReference>
<dbReference type="Gene3D" id="3.40.50.150">
    <property type="entry name" value="Vaccinia Virus protein VP39"/>
    <property type="match status" value="1"/>
</dbReference>
<keyword evidence="5" id="KW-0680">Restriction system</keyword>
<evidence type="ECO:0000256" key="3">
    <source>
        <dbReference type="ARBA" id="ARBA00022679"/>
    </source>
</evidence>
<dbReference type="GO" id="GO:0009307">
    <property type="term" value="P:DNA restriction-modification system"/>
    <property type="evidence" value="ECO:0007669"/>
    <property type="project" value="UniProtKB-KW"/>
</dbReference>
<dbReference type="EMBL" id="CYZO01000001">
    <property type="protein sequence ID" value="CUN49338.1"/>
    <property type="molecule type" value="Genomic_DNA"/>
</dbReference>
<dbReference type="InterPro" id="IPR002052">
    <property type="entry name" value="DNA_methylase_N6_adenine_CS"/>
</dbReference>
<dbReference type="PIRSF" id="PIRSF015855">
    <property type="entry name" value="TypeIII_Mtase_mKpnI"/>
    <property type="match status" value="1"/>
</dbReference>
<dbReference type="GO" id="GO:0008170">
    <property type="term" value="F:N-methyltransferase activity"/>
    <property type="evidence" value="ECO:0007669"/>
    <property type="project" value="InterPro"/>
</dbReference>
<sequence length="629" mass="72494">MEKMRFESVDGFQENIRRLADIFPSCVKEQKDNDGKTIRKVDINTLQLLLGINQKESETCEFSWVGKREAVKEVYKPIRKTLRPVVQDSVEWDSTGNLYIEGDNLDVLKLLQESYLDSVKVIYIDPPYNTGNDFIYADDFRIRAREYVNAGGASQDDKNRMYQNLDYSGRYHSDWCSMIYARLLAARNLLCDDGVIFISIDDNEQANLKKICDEVFGERNFVNCFIWNCSTAGGIRPKFASKTHEYILCYAKNKTCLDMFFAPLSGEAIKMYREKDERGLYRDKDFVFKNKSTNANQKYEIICPDGERVRPKDGYIYRFVRERFEQAKEEGLVTFKRTKTGPLVDQNGDQAHWNIYIKKYLGDAMGAPSTLIPKEAVSIYNAGTQCVQELFDGKRVFENVKPVNVIQYFINMAAKDGDIVMDFFSGSATTAHAVMQTEADKNIDLHYILVQIPQECDKKSEAYKAGYKTICEIGKERIRRAAEKIKRENGCENRDFGFRVLRLDESNMEDVYYMPEEYTQEMLYGLETNIKPDRTDLDLLFACLTEWGLLLSKPYSSEKISGYTVHYYDGKELAACFNENISETVIRKIAGQHPRRAVFCDASFSDSAAKINMSELFRTISPETQIKVI</sequence>
<dbReference type="SUPFAM" id="SSF53335">
    <property type="entry name" value="S-adenosyl-L-methionine-dependent methyltransferases"/>
    <property type="match status" value="1"/>
</dbReference>
<dbReference type="Pfam" id="PF01555">
    <property type="entry name" value="N6_N4_Mtase"/>
    <property type="match status" value="1"/>
</dbReference>
<evidence type="ECO:0000259" key="6">
    <source>
        <dbReference type="Pfam" id="PF01555"/>
    </source>
</evidence>
<evidence type="ECO:0000313" key="8">
    <source>
        <dbReference type="Proteomes" id="UP000095787"/>
    </source>
</evidence>
<dbReference type="AlphaFoldDB" id="A0A173XG35"/>
<dbReference type="GO" id="GO:0003677">
    <property type="term" value="F:DNA binding"/>
    <property type="evidence" value="ECO:0007669"/>
    <property type="project" value="InterPro"/>
</dbReference>
<evidence type="ECO:0000256" key="1">
    <source>
        <dbReference type="ARBA" id="ARBA00006594"/>
    </source>
</evidence>
<organism evidence="7 8">
    <name type="scientific">[Ruminococcus] torques</name>
    <dbReference type="NCBI Taxonomy" id="33039"/>
    <lineage>
        <taxon>Bacteria</taxon>
        <taxon>Bacillati</taxon>
        <taxon>Bacillota</taxon>
        <taxon>Clostridia</taxon>
        <taxon>Lachnospirales</taxon>
        <taxon>Lachnospiraceae</taxon>
        <taxon>Mediterraneibacter</taxon>
    </lineage>
</organism>
<evidence type="ECO:0000256" key="4">
    <source>
        <dbReference type="ARBA" id="ARBA00022691"/>
    </source>
</evidence>
<keyword evidence="4" id="KW-0949">S-adenosyl-L-methionine</keyword>
<comment type="similarity">
    <text evidence="1">Belongs to the N(4)/N(6)-methyltransferase family.</text>
</comment>
<evidence type="ECO:0000256" key="5">
    <source>
        <dbReference type="ARBA" id="ARBA00022747"/>
    </source>
</evidence>
<evidence type="ECO:0000313" key="7">
    <source>
        <dbReference type="EMBL" id="CUN49338.1"/>
    </source>
</evidence>
<reference evidence="7 8" key="1">
    <citation type="submission" date="2015-09" db="EMBL/GenBank/DDBJ databases">
        <authorList>
            <consortium name="Pathogen Informatics"/>
        </authorList>
    </citation>
    <scope>NUCLEOTIDE SEQUENCE [LARGE SCALE GENOMIC DNA]</scope>
    <source>
        <strain evidence="7 8">2789STDY5834841</strain>
    </source>
</reference>
<dbReference type="InterPro" id="IPR002941">
    <property type="entry name" value="DNA_methylase_N4/N6"/>
</dbReference>
<dbReference type="InterPro" id="IPR029063">
    <property type="entry name" value="SAM-dependent_MTases_sf"/>
</dbReference>
<dbReference type="PRINTS" id="PR00506">
    <property type="entry name" value="D21N6MTFRASE"/>
</dbReference>
<dbReference type="InterPro" id="IPR002295">
    <property type="entry name" value="N4/N6-MTase_EcoPI_Mod-like"/>
</dbReference>
<protein>
    <submittedName>
        <fullName evidence="7">Putative methyltransferase</fullName>
    </submittedName>
</protein>
<dbReference type="GeneID" id="97328124"/>
<gene>
    <name evidence="7" type="ORF">ERS852456_00045</name>
</gene>
<keyword evidence="2 7" id="KW-0489">Methyltransferase</keyword>
<name>A0A173XG35_9FIRM</name>
<evidence type="ECO:0000256" key="2">
    <source>
        <dbReference type="ARBA" id="ARBA00022603"/>
    </source>
</evidence>
<dbReference type="GO" id="GO:0032259">
    <property type="term" value="P:methylation"/>
    <property type="evidence" value="ECO:0007669"/>
    <property type="project" value="UniProtKB-KW"/>
</dbReference>
<keyword evidence="3 7" id="KW-0808">Transferase</keyword>
<dbReference type="Proteomes" id="UP000095787">
    <property type="component" value="Unassembled WGS sequence"/>
</dbReference>
<accession>A0A173XG35</accession>
<feature type="domain" description="DNA methylase N-4/N-6" evidence="6">
    <location>
        <begin position="119"/>
        <end position="447"/>
    </location>
</feature>
<proteinExistence type="inferred from homology"/>
<dbReference type="PROSITE" id="PS00092">
    <property type="entry name" value="N6_MTASE"/>
    <property type="match status" value="1"/>
</dbReference>